<feature type="domain" description="CCHC-type" evidence="4">
    <location>
        <begin position="231"/>
        <end position="244"/>
    </location>
</feature>
<dbReference type="PANTHER" id="PTHR46565">
    <property type="entry name" value="COLD SHOCK DOMAIN PROTEIN 2"/>
    <property type="match status" value="1"/>
</dbReference>
<evidence type="ECO:0000256" key="2">
    <source>
        <dbReference type="SAM" id="MobiDB-lite"/>
    </source>
</evidence>
<dbReference type="PROSITE" id="PS50158">
    <property type="entry name" value="ZF_CCHC"/>
    <property type="match status" value="1"/>
</dbReference>
<reference evidence="6 7" key="1">
    <citation type="journal article" date="2018" name="Sci. Data">
        <title>The draft genome sequence of cork oak.</title>
        <authorList>
            <person name="Ramos A.M."/>
            <person name="Usie A."/>
            <person name="Barbosa P."/>
            <person name="Barros P.M."/>
            <person name="Capote T."/>
            <person name="Chaves I."/>
            <person name="Simoes F."/>
            <person name="Abreu I."/>
            <person name="Carrasquinho I."/>
            <person name="Faro C."/>
            <person name="Guimaraes J.B."/>
            <person name="Mendonca D."/>
            <person name="Nobrega F."/>
            <person name="Rodrigues L."/>
            <person name="Saibo N.J.M."/>
            <person name="Varela M.C."/>
            <person name="Egas C."/>
            <person name="Matos J."/>
            <person name="Miguel C.M."/>
            <person name="Oliveira M.M."/>
            <person name="Ricardo C.P."/>
            <person name="Goncalves S."/>
        </authorList>
    </citation>
    <scope>NUCLEOTIDE SEQUENCE [LARGE SCALE GENOMIC DNA]</scope>
    <source>
        <strain evidence="7">cv. HL8</strain>
    </source>
</reference>
<dbReference type="PANTHER" id="PTHR46565:SF16">
    <property type="entry name" value="SHOCK PROTEIN, PUTATIVE-RELATED"/>
    <property type="match status" value="1"/>
</dbReference>
<dbReference type="Pfam" id="PF00313">
    <property type="entry name" value="CSD"/>
    <property type="match status" value="1"/>
</dbReference>
<dbReference type="EMBL" id="PKMF04000280">
    <property type="protein sequence ID" value="KAK7839600.1"/>
    <property type="molecule type" value="Genomic_DNA"/>
</dbReference>
<evidence type="ECO:0000259" key="4">
    <source>
        <dbReference type="PROSITE" id="PS50158"/>
    </source>
</evidence>
<dbReference type="AlphaFoldDB" id="A0AAW0KJC9"/>
<feature type="domain" description="CSD" evidence="5">
    <location>
        <begin position="124"/>
        <end position="192"/>
    </location>
</feature>
<dbReference type="InterPro" id="IPR036875">
    <property type="entry name" value="Znf_CCHC_sf"/>
</dbReference>
<dbReference type="Gene3D" id="4.10.60.10">
    <property type="entry name" value="Zinc finger, CCHC-type"/>
    <property type="match status" value="1"/>
</dbReference>
<dbReference type="InterPro" id="IPR012340">
    <property type="entry name" value="NA-bd_OB-fold"/>
</dbReference>
<dbReference type="GO" id="GO:0003676">
    <property type="term" value="F:nucleic acid binding"/>
    <property type="evidence" value="ECO:0007669"/>
    <property type="project" value="InterPro"/>
</dbReference>
<dbReference type="PRINTS" id="PR00050">
    <property type="entry name" value="COLDSHOCK"/>
</dbReference>
<feature type="transmembrane region" description="Helical" evidence="3">
    <location>
        <begin position="308"/>
        <end position="329"/>
    </location>
</feature>
<evidence type="ECO:0000259" key="5">
    <source>
        <dbReference type="PROSITE" id="PS51857"/>
    </source>
</evidence>
<feature type="region of interest" description="Disordered" evidence="2">
    <location>
        <begin position="1"/>
        <end position="27"/>
    </location>
</feature>
<dbReference type="SUPFAM" id="SSF57756">
    <property type="entry name" value="Retrovirus zinc finger-like domains"/>
    <property type="match status" value="1"/>
</dbReference>
<evidence type="ECO:0000256" key="3">
    <source>
        <dbReference type="SAM" id="Phobius"/>
    </source>
</evidence>
<dbReference type="InterPro" id="IPR011129">
    <property type="entry name" value="CSD"/>
</dbReference>
<protein>
    <submittedName>
        <fullName evidence="6">Cold shock domain-containing protein 3</fullName>
    </submittedName>
</protein>
<accession>A0AAW0KJC9</accession>
<dbReference type="Proteomes" id="UP000237347">
    <property type="component" value="Unassembled WGS sequence"/>
</dbReference>
<dbReference type="InterPro" id="IPR019844">
    <property type="entry name" value="CSD_CS"/>
</dbReference>
<dbReference type="SUPFAM" id="SSF50249">
    <property type="entry name" value="Nucleic acid-binding proteins"/>
    <property type="match status" value="1"/>
</dbReference>
<keyword evidence="1" id="KW-0479">Metal-binding</keyword>
<dbReference type="Pfam" id="PF00098">
    <property type="entry name" value="zf-CCHC"/>
    <property type="match status" value="1"/>
</dbReference>
<keyword evidence="3" id="KW-0812">Transmembrane</keyword>
<dbReference type="GO" id="GO:0008270">
    <property type="term" value="F:zinc ion binding"/>
    <property type="evidence" value="ECO:0007669"/>
    <property type="project" value="UniProtKB-KW"/>
</dbReference>
<dbReference type="CDD" id="cd04458">
    <property type="entry name" value="CSP_CDS"/>
    <property type="match status" value="1"/>
</dbReference>
<keyword evidence="7" id="KW-1185">Reference proteome</keyword>
<feature type="transmembrane region" description="Helical" evidence="3">
    <location>
        <begin position="277"/>
        <end position="296"/>
    </location>
</feature>
<dbReference type="PROSITE" id="PS51857">
    <property type="entry name" value="CSD_2"/>
    <property type="match status" value="1"/>
</dbReference>
<dbReference type="InterPro" id="IPR002059">
    <property type="entry name" value="CSP_DNA-bd"/>
</dbReference>
<comment type="caution">
    <text evidence="6">The sequence shown here is derived from an EMBL/GenBank/DDBJ whole genome shotgun (WGS) entry which is preliminary data.</text>
</comment>
<organism evidence="6 7">
    <name type="scientific">Quercus suber</name>
    <name type="common">Cork oak</name>
    <dbReference type="NCBI Taxonomy" id="58331"/>
    <lineage>
        <taxon>Eukaryota</taxon>
        <taxon>Viridiplantae</taxon>
        <taxon>Streptophyta</taxon>
        <taxon>Embryophyta</taxon>
        <taxon>Tracheophyta</taxon>
        <taxon>Spermatophyta</taxon>
        <taxon>Magnoliopsida</taxon>
        <taxon>eudicotyledons</taxon>
        <taxon>Gunneridae</taxon>
        <taxon>Pentapetalae</taxon>
        <taxon>rosids</taxon>
        <taxon>fabids</taxon>
        <taxon>Fagales</taxon>
        <taxon>Fagaceae</taxon>
        <taxon>Quercus</taxon>
    </lineage>
</organism>
<keyword evidence="3" id="KW-0472">Membrane</keyword>
<dbReference type="InterPro" id="IPR001878">
    <property type="entry name" value="Znf_CCHC"/>
</dbReference>
<feature type="compositionally biased region" description="Basic and acidic residues" evidence="2">
    <location>
        <begin position="17"/>
        <end position="27"/>
    </location>
</feature>
<evidence type="ECO:0000256" key="1">
    <source>
        <dbReference type="PROSITE-ProRule" id="PRU00047"/>
    </source>
</evidence>
<proteinExistence type="predicted"/>
<evidence type="ECO:0000313" key="7">
    <source>
        <dbReference type="Proteomes" id="UP000237347"/>
    </source>
</evidence>
<name>A0AAW0KJC9_QUESU</name>
<gene>
    <name evidence="6" type="primary">CSP3</name>
    <name evidence="6" type="ORF">CFP56_017874</name>
</gene>
<dbReference type="PROSITE" id="PS00352">
    <property type="entry name" value="CSD_1"/>
    <property type="match status" value="1"/>
</dbReference>
<keyword evidence="1" id="KW-0862">Zinc</keyword>
<dbReference type="Gene3D" id="2.40.50.140">
    <property type="entry name" value="Nucleic acid-binding proteins"/>
    <property type="match status" value="1"/>
</dbReference>
<evidence type="ECO:0000313" key="6">
    <source>
        <dbReference type="EMBL" id="KAK7839600.1"/>
    </source>
</evidence>
<keyword evidence="1" id="KW-0863">Zinc-finger</keyword>
<sequence>MEDFRAGNIGGSSASDPGHEDDSKAAEDLSFDAIQCEFFGKSVIEDELKDEDEMDDAPFEGSQYETFPSSEKHKGKGECSYKVDDHDLATAFTKLNRICEPSLGFTSVESLPSVNPVMPQPYRRWSGTIKWFSNERSYGFIRPINGGEDIFVHYSSVKSDGYIRLRAGTLVEFDVVGGHWREKRLKAINVTGPGGTLLQDRRRRAINIATGSGSGSTGSNAETHRPCFGPCYRCGEMGHIAKYCFLGRKNDDIAAAWPGFGQKTWIGETWCHFCGQLGHLASNFFFFFFFCIKVFVIMNNQYFCIKTYAFVFPTLYVFLALLVGKIFLIE</sequence>
<dbReference type="SMART" id="SM00357">
    <property type="entry name" value="CSP"/>
    <property type="match status" value="1"/>
</dbReference>
<keyword evidence="3" id="KW-1133">Transmembrane helix</keyword>